<dbReference type="Proteomes" id="UP001199525">
    <property type="component" value="Unassembled WGS sequence"/>
</dbReference>
<keyword evidence="2" id="KW-1185">Reference proteome</keyword>
<dbReference type="EMBL" id="JAIVFQ010000005">
    <property type="protein sequence ID" value="MCC5598705.1"/>
    <property type="molecule type" value="Genomic_DNA"/>
</dbReference>
<evidence type="ECO:0000313" key="1">
    <source>
        <dbReference type="EMBL" id="MCC5598705.1"/>
    </source>
</evidence>
<organism evidence="1 2">
    <name type="scientific">Nostoc favosum CHAB5714</name>
    <dbReference type="NCBI Taxonomy" id="2780399"/>
    <lineage>
        <taxon>Bacteria</taxon>
        <taxon>Bacillati</taxon>
        <taxon>Cyanobacteriota</taxon>
        <taxon>Cyanophyceae</taxon>
        <taxon>Nostocales</taxon>
        <taxon>Nostocaceae</taxon>
        <taxon>Nostoc</taxon>
        <taxon>Nostoc favosum</taxon>
    </lineage>
</organism>
<comment type="caution">
    <text evidence="1">The sequence shown here is derived from an EMBL/GenBank/DDBJ whole genome shotgun (WGS) entry which is preliminary data.</text>
</comment>
<accession>A0ABS8I3E8</accession>
<reference evidence="1 2" key="1">
    <citation type="journal article" date="2021" name="Microorganisms">
        <title>Genome Evolution of Filamentous Cyanobacterium Nostoc Species: From Facultative Symbiosis to Free Living.</title>
        <authorList>
            <person name="Huo D."/>
            <person name="Li H."/>
            <person name="Cai F."/>
            <person name="Guo X."/>
            <person name="Qiao Z."/>
            <person name="Wang W."/>
            <person name="Yu G."/>
            <person name="Li R."/>
        </authorList>
    </citation>
    <scope>NUCLEOTIDE SEQUENCE [LARGE SCALE GENOMIC DNA]</scope>
    <source>
        <strain evidence="1 2">CHAB 5714</strain>
    </source>
</reference>
<protein>
    <submittedName>
        <fullName evidence="1">Uncharacterized protein</fullName>
    </submittedName>
</protein>
<sequence length="58" mass="6822">MSKGVEFLYRSVVFKTTFNNRYLVLIDERSLSHEICTCDFGFEDDIEPLDNSSLERLK</sequence>
<dbReference type="RefSeq" id="WP_229483554.1">
    <property type="nucleotide sequence ID" value="NZ_JAIVFQ010000005.1"/>
</dbReference>
<proteinExistence type="predicted"/>
<evidence type="ECO:0000313" key="2">
    <source>
        <dbReference type="Proteomes" id="UP001199525"/>
    </source>
</evidence>
<name>A0ABS8I3E8_9NOSO</name>
<gene>
    <name evidence="1" type="ORF">LC586_05605</name>
</gene>